<keyword evidence="6" id="KW-1185">Reference proteome</keyword>
<dbReference type="Gene3D" id="1.10.10.10">
    <property type="entry name" value="Winged helix-like DNA-binding domain superfamily/Winged helix DNA-binding domain"/>
    <property type="match status" value="1"/>
</dbReference>
<feature type="domain" description="HTH arsR-type" evidence="4">
    <location>
        <begin position="13"/>
        <end position="107"/>
    </location>
</feature>
<proteinExistence type="predicted"/>
<comment type="caution">
    <text evidence="5">The sequence shown here is derived from an EMBL/GenBank/DDBJ whole genome shotgun (WGS) entry which is preliminary data.</text>
</comment>
<keyword evidence="1" id="KW-0805">Transcription regulation</keyword>
<evidence type="ECO:0000313" key="5">
    <source>
        <dbReference type="EMBL" id="GAA4632468.1"/>
    </source>
</evidence>
<gene>
    <name evidence="5" type="ORF">GCM10023196_066040</name>
</gene>
<dbReference type="SUPFAM" id="SSF46785">
    <property type="entry name" value="Winged helix' DNA-binding domain"/>
    <property type="match status" value="1"/>
</dbReference>
<dbReference type="Pfam" id="PF12840">
    <property type="entry name" value="HTH_20"/>
    <property type="match status" value="1"/>
</dbReference>
<evidence type="ECO:0000256" key="3">
    <source>
        <dbReference type="ARBA" id="ARBA00023163"/>
    </source>
</evidence>
<dbReference type="PANTHER" id="PTHR33154">
    <property type="entry name" value="TRANSCRIPTIONAL REGULATOR, ARSR FAMILY"/>
    <property type="match status" value="1"/>
</dbReference>
<dbReference type="InterPro" id="IPR036390">
    <property type="entry name" value="WH_DNA-bd_sf"/>
</dbReference>
<reference evidence="6" key="1">
    <citation type="journal article" date="2019" name="Int. J. Syst. Evol. Microbiol.">
        <title>The Global Catalogue of Microorganisms (GCM) 10K type strain sequencing project: providing services to taxonomists for standard genome sequencing and annotation.</title>
        <authorList>
            <consortium name="The Broad Institute Genomics Platform"/>
            <consortium name="The Broad Institute Genome Sequencing Center for Infectious Disease"/>
            <person name="Wu L."/>
            <person name="Ma J."/>
        </authorList>
    </citation>
    <scope>NUCLEOTIDE SEQUENCE [LARGE SCALE GENOMIC DNA]</scope>
    <source>
        <strain evidence="6">JCM 17939</strain>
    </source>
</reference>
<dbReference type="InterPro" id="IPR001845">
    <property type="entry name" value="HTH_ArsR_DNA-bd_dom"/>
</dbReference>
<evidence type="ECO:0000256" key="2">
    <source>
        <dbReference type="ARBA" id="ARBA00023125"/>
    </source>
</evidence>
<organism evidence="5 6">
    <name type="scientific">Actinoallomurus vinaceus</name>
    <dbReference type="NCBI Taxonomy" id="1080074"/>
    <lineage>
        <taxon>Bacteria</taxon>
        <taxon>Bacillati</taxon>
        <taxon>Actinomycetota</taxon>
        <taxon>Actinomycetes</taxon>
        <taxon>Streptosporangiales</taxon>
        <taxon>Thermomonosporaceae</taxon>
        <taxon>Actinoallomurus</taxon>
    </lineage>
</organism>
<accession>A0ABP8UJ79</accession>
<dbReference type="Proteomes" id="UP001501442">
    <property type="component" value="Unassembled WGS sequence"/>
</dbReference>
<dbReference type="SMART" id="SM00418">
    <property type="entry name" value="HTH_ARSR"/>
    <property type="match status" value="1"/>
</dbReference>
<dbReference type="RefSeq" id="WP_345435448.1">
    <property type="nucleotide sequence ID" value="NZ_BAABHK010000010.1"/>
</dbReference>
<dbReference type="PANTHER" id="PTHR33154:SF33">
    <property type="entry name" value="TRANSCRIPTIONAL REPRESSOR SDPR"/>
    <property type="match status" value="1"/>
</dbReference>
<dbReference type="EMBL" id="BAABHK010000010">
    <property type="protein sequence ID" value="GAA4632468.1"/>
    <property type="molecule type" value="Genomic_DNA"/>
</dbReference>
<dbReference type="InterPro" id="IPR011991">
    <property type="entry name" value="ArsR-like_HTH"/>
</dbReference>
<keyword evidence="2" id="KW-0238">DNA-binding</keyword>
<dbReference type="InterPro" id="IPR036388">
    <property type="entry name" value="WH-like_DNA-bd_sf"/>
</dbReference>
<sequence length="127" mass="14040">MSERKQATPTALTTPAVPAAPDAVLRALADPHRRQILRLVQHTELPAGRIAASFTLTQQAVSQHIGVLKQAGLLTERREGTRRLYGLRHQALEPVRELLAEFWPDALGRLKKAVETAHPRPPKEGQP</sequence>
<dbReference type="PROSITE" id="PS50987">
    <property type="entry name" value="HTH_ARSR_2"/>
    <property type="match status" value="1"/>
</dbReference>
<evidence type="ECO:0000259" key="4">
    <source>
        <dbReference type="PROSITE" id="PS50987"/>
    </source>
</evidence>
<protein>
    <recommendedName>
        <fullName evidence="4">HTH arsR-type domain-containing protein</fullName>
    </recommendedName>
</protein>
<keyword evidence="3" id="KW-0804">Transcription</keyword>
<dbReference type="CDD" id="cd00090">
    <property type="entry name" value="HTH_ARSR"/>
    <property type="match status" value="1"/>
</dbReference>
<name>A0ABP8UJ79_9ACTN</name>
<evidence type="ECO:0000256" key="1">
    <source>
        <dbReference type="ARBA" id="ARBA00023015"/>
    </source>
</evidence>
<evidence type="ECO:0000313" key="6">
    <source>
        <dbReference type="Proteomes" id="UP001501442"/>
    </source>
</evidence>
<dbReference type="InterPro" id="IPR051081">
    <property type="entry name" value="HTH_MetalResp_TranReg"/>
</dbReference>
<dbReference type="PRINTS" id="PR00778">
    <property type="entry name" value="HTHARSR"/>
</dbReference>
<dbReference type="NCBIfam" id="NF033788">
    <property type="entry name" value="HTH_metalloreg"/>
    <property type="match status" value="1"/>
</dbReference>